<name>A0ABQ7CYV1_BRACR</name>
<comment type="caution">
    <text evidence="1">The sequence shown here is derived from an EMBL/GenBank/DDBJ whole genome shotgun (WGS) entry which is preliminary data.</text>
</comment>
<evidence type="ECO:0000313" key="2">
    <source>
        <dbReference type="Proteomes" id="UP000266723"/>
    </source>
</evidence>
<protein>
    <recommendedName>
        <fullName evidence="3">RNase H type-1 domain-containing protein</fullName>
    </recommendedName>
</protein>
<dbReference type="Proteomes" id="UP000266723">
    <property type="component" value="Unassembled WGS sequence"/>
</dbReference>
<evidence type="ECO:0000313" key="1">
    <source>
        <dbReference type="EMBL" id="KAF3565087.1"/>
    </source>
</evidence>
<reference evidence="1 2" key="1">
    <citation type="journal article" date="2020" name="BMC Genomics">
        <title>Intraspecific diversification of the crop wild relative Brassica cretica Lam. using demographic model selection.</title>
        <authorList>
            <person name="Kioukis A."/>
            <person name="Michalopoulou V.A."/>
            <person name="Briers L."/>
            <person name="Pirintsos S."/>
            <person name="Studholme D.J."/>
            <person name="Pavlidis P."/>
            <person name="Sarris P.F."/>
        </authorList>
    </citation>
    <scope>NUCLEOTIDE SEQUENCE [LARGE SCALE GENOMIC DNA]</scope>
    <source>
        <strain evidence="2">cv. PFS-1207/04</strain>
    </source>
</reference>
<keyword evidence="2" id="KW-1185">Reference proteome</keyword>
<dbReference type="EMBL" id="QGKV02000759">
    <property type="protein sequence ID" value="KAF3565087.1"/>
    <property type="molecule type" value="Genomic_DNA"/>
</dbReference>
<proteinExistence type="predicted"/>
<organism evidence="1 2">
    <name type="scientific">Brassica cretica</name>
    <name type="common">Mustard</name>
    <dbReference type="NCBI Taxonomy" id="69181"/>
    <lineage>
        <taxon>Eukaryota</taxon>
        <taxon>Viridiplantae</taxon>
        <taxon>Streptophyta</taxon>
        <taxon>Embryophyta</taxon>
        <taxon>Tracheophyta</taxon>
        <taxon>Spermatophyta</taxon>
        <taxon>Magnoliopsida</taxon>
        <taxon>eudicotyledons</taxon>
        <taxon>Gunneridae</taxon>
        <taxon>Pentapetalae</taxon>
        <taxon>rosids</taxon>
        <taxon>malvids</taxon>
        <taxon>Brassicales</taxon>
        <taxon>Brassicaceae</taxon>
        <taxon>Brassiceae</taxon>
        <taxon>Brassica</taxon>
    </lineage>
</organism>
<sequence>MGHNIYLHRKSSIPTNSLIHILFPWICWGLWINRNLHTFENKQITPPEVISKAIALLLEWESAQTTQPPSYHTAPQLPLQISSPSTIICNTDAVWCKETREAGLAWIFTSPTGREINRGCVYETLLDQQ</sequence>
<evidence type="ECO:0008006" key="3">
    <source>
        <dbReference type="Google" id="ProtNLM"/>
    </source>
</evidence>
<gene>
    <name evidence="1" type="ORF">DY000_02019617</name>
</gene>
<accession>A0ABQ7CYV1</accession>